<proteinExistence type="predicted"/>
<accession>A0ABW2TL22</accession>
<dbReference type="EMBL" id="JBHTEY010000004">
    <property type="protein sequence ID" value="MFC7614445.1"/>
    <property type="molecule type" value="Genomic_DNA"/>
</dbReference>
<keyword evidence="3" id="KW-1185">Reference proteome</keyword>
<sequence length="125" mass="13042">MGDGLPARVDAALLGDRPSELRGLPSSKGVVRYPARVVLDPSIAPESCRDRIIVAKETDPGWLFLMTAARGMVVERGTLLSHTAITGRLLGIPTVVAVPGATSLIEDGMMIEVDGAAGTVRLLPA</sequence>
<evidence type="ECO:0000313" key="2">
    <source>
        <dbReference type="EMBL" id="MFC7614445.1"/>
    </source>
</evidence>
<organism evidence="2 3">
    <name type="scientific">Actinokineospora soli</name>
    <dbReference type="NCBI Taxonomy" id="1048753"/>
    <lineage>
        <taxon>Bacteria</taxon>
        <taxon>Bacillati</taxon>
        <taxon>Actinomycetota</taxon>
        <taxon>Actinomycetes</taxon>
        <taxon>Pseudonocardiales</taxon>
        <taxon>Pseudonocardiaceae</taxon>
        <taxon>Actinokineospora</taxon>
    </lineage>
</organism>
<dbReference type="PANTHER" id="PTHR43615">
    <property type="entry name" value="PHOSPHOENOLPYRUVATE SYNTHASE-RELATED"/>
    <property type="match status" value="1"/>
</dbReference>
<dbReference type="InterPro" id="IPR051549">
    <property type="entry name" value="PEP_Utilizing_Enz"/>
</dbReference>
<dbReference type="Pfam" id="PF00391">
    <property type="entry name" value="PEP-utilizers"/>
    <property type="match status" value="1"/>
</dbReference>
<name>A0ABW2TL22_9PSEU</name>
<feature type="domain" description="PEP-utilising enzyme mobile" evidence="1">
    <location>
        <begin position="50"/>
        <end position="118"/>
    </location>
</feature>
<comment type="caution">
    <text evidence="2">The sequence shown here is derived from an EMBL/GenBank/DDBJ whole genome shotgun (WGS) entry which is preliminary data.</text>
</comment>
<dbReference type="PANTHER" id="PTHR43615:SF1">
    <property type="entry name" value="PPDK_N DOMAIN-CONTAINING PROTEIN"/>
    <property type="match status" value="1"/>
</dbReference>
<dbReference type="SUPFAM" id="SSF52009">
    <property type="entry name" value="Phosphohistidine domain"/>
    <property type="match status" value="1"/>
</dbReference>
<evidence type="ECO:0000259" key="1">
    <source>
        <dbReference type="Pfam" id="PF00391"/>
    </source>
</evidence>
<gene>
    <name evidence="2" type="ORF">ACFQV2_13860</name>
</gene>
<dbReference type="InterPro" id="IPR008279">
    <property type="entry name" value="PEP-util_enz_mobile_dom"/>
</dbReference>
<evidence type="ECO:0000313" key="3">
    <source>
        <dbReference type="Proteomes" id="UP001596512"/>
    </source>
</evidence>
<dbReference type="Proteomes" id="UP001596512">
    <property type="component" value="Unassembled WGS sequence"/>
</dbReference>
<dbReference type="Gene3D" id="3.50.30.10">
    <property type="entry name" value="Phosphohistidine domain"/>
    <property type="match status" value="1"/>
</dbReference>
<dbReference type="InterPro" id="IPR036637">
    <property type="entry name" value="Phosphohistidine_dom_sf"/>
</dbReference>
<reference evidence="3" key="1">
    <citation type="journal article" date="2019" name="Int. J. Syst. Evol. Microbiol.">
        <title>The Global Catalogue of Microorganisms (GCM) 10K type strain sequencing project: providing services to taxonomists for standard genome sequencing and annotation.</title>
        <authorList>
            <consortium name="The Broad Institute Genomics Platform"/>
            <consortium name="The Broad Institute Genome Sequencing Center for Infectious Disease"/>
            <person name="Wu L."/>
            <person name="Ma J."/>
        </authorList>
    </citation>
    <scope>NUCLEOTIDE SEQUENCE [LARGE SCALE GENOMIC DNA]</scope>
    <source>
        <strain evidence="3">JCM 17695</strain>
    </source>
</reference>
<protein>
    <submittedName>
        <fullName evidence="2">PEP-utilizing enzyme</fullName>
    </submittedName>
</protein>